<dbReference type="EMBL" id="JBHSTI010000058">
    <property type="protein sequence ID" value="MFC6239680.1"/>
    <property type="molecule type" value="Genomic_DNA"/>
</dbReference>
<keyword evidence="3" id="KW-1185">Reference proteome</keyword>
<feature type="compositionally biased region" description="Low complexity" evidence="1">
    <location>
        <begin position="23"/>
        <end position="32"/>
    </location>
</feature>
<protein>
    <recommendedName>
        <fullName evidence="4">HTH cro/C1-type domain-containing protein</fullName>
    </recommendedName>
</protein>
<name>A0ABW1T6J3_9ACTN</name>
<evidence type="ECO:0008006" key="4">
    <source>
        <dbReference type="Google" id="ProtNLM"/>
    </source>
</evidence>
<dbReference type="Proteomes" id="UP001596138">
    <property type="component" value="Unassembled WGS sequence"/>
</dbReference>
<gene>
    <name evidence="2" type="ORF">ACFQGU_17545</name>
</gene>
<comment type="caution">
    <text evidence="2">The sequence shown here is derived from an EMBL/GenBank/DDBJ whole genome shotgun (WGS) entry which is preliminary data.</text>
</comment>
<reference evidence="3" key="1">
    <citation type="journal article" date="2019" name="Int. J. Syst. Evol. Microbiol.">
        <title>The Global Catalogue of Microorganisms (GCM) 10K type strain sequencing project: providing services to taxonomists for standard genome sequencing and annotation.</title>
        <authorList>
            <consortium name="The Broad Institute Genomics Platform"/>
            <consortium name="The Broad Institute Genome Sequencing Center for Infectious Disease"/>
            <person name="Wu L."/>
            <person name="Ma J."/>
        </authorList>
    </citation>
    <scope>NUCLEOTIDE SEQUENCE [LARGE SCALE GENOMIC DNA]</scope>
    <source>
        <strain evidence="3">CGMCC 4.7317</strain>
    </source>
</reference>
<organism evidence="2 3">
    <name type="scientific">Longivirga aurantiaca</name>
    <dbReference type="NCBI Taxonomy" id="1837743"/>
    <lineage>
        <taxon>Bacteria</taxon>
        <taxon>Bacillati</taxon>
        <taxon>Actinomycetota</taxon>
        <taxon>Actinomycetes</taxon>
        <taxon>Sporichthyales</taxon>
        <taxon>Sporichthyaceae</taxon>
        <taxon>Longivirga</taxon>
    </lineage>
</organism>
<accession>A0ABW1T6J3</accession>
<dbReference type="RefSeq" id="WP_386768994.1">
    <property type="nucleotide sequence ID" value="NZ_JBHSTI010000058.1"/>
</dbReference>
<sequence>MASDNDLATAESQLGVPRLEAAQRSSTQTSTQLTEKAGFLRHQVRQLSDDTQGLHLDTQLNEWTDRAMRRGKEAPLELLGHLSDLGFSWRDIARMVRVSVPSVQKWRRGGKVTGDNRRMLANLVAACDLITEDYLVSEVASWFEMPLVTGIPVTPVDLYAQEQYQLLFDYAGNHTDTETVLNQLNPDWRQQYSSDFEVFAAEDGQLSIRTKG</sequence>
<evidence type="ECO:0000313" key="3">
    <source>
        <dbReference type="Proteomes" id="UP001596138"/>
    </source>
</evidence>
<evidence type="ECO:0000256" key="1">
    <source>
        <dbReference type="SAM" id="MobiDB-lite"/>
    </source>
</evidence>
<proteinExistence type="predicted"/>
<feature type="region of interest" description="Disordered" evidence="1">
    <location>
        <begin position="1"/>
        <end position="35"/>
    </location>
</feature>
<evidence type="ECO:0000313" key="2">
    <source>
        <dbReference type="EMBL" id="MFC6239680.1"/>
    </source>
</evidence>